<organism evidence="2 3">
    <name type="scientific">Compostibacillus humi</name>
    <dbReference type="NCBI Taxonomy" id="1245525"/>
    <lineage>
        <taxon>Bacteria</taxon>
        <taxon>Bacillati</taxon>
        <taxon>Bacillota</taxon>
        <taxon>Bacilli</taxon>
        <taxon>Bacillales</taxon>
        <taxon>Bacillaceae</taxon>
        <taxon>Compostibacillus</taxon>
    </lineage>
</organism>
<comment type="caution">
    <text evidence="2">The sequence shown here is derived from an EMBL/GenBank/DDBJ whole genome shotgun (WGS) entry which is preliminary data.</text>
</comment>
<dbReference type="PROSITE" id="PS52050">
    <property type="entry name" value="WYL"/>
    <property type="match status" value="1"/>
</dbReference>
<protein>
    <recommendedName>
        <fullName evidence="1">WYL domain-containing protein</fullName>
    </recommendedName>
</protein>
<reference evidence="2" key="1">
    <citation type="journal article" date="2014" name="Int. J. Syst. Evol. Microbiol.">
        <title>Complete genome sequence of Corynebacterium casei LMG S-19264T (=DSM 44701T), isolated from a smear-ripened cheese.</title>
        <authorList>
            <consortium name="US DOE Joint Genome Institute (JGI-PGF)"/>
            <person name="Walter F."/>
            <person name="Albersmeier A."/>
            <person name="Kalinowski J."/>
            <person name="Ruckert C."/>
        </authorList>
    </citation>
    <scope>NUCLEOTIDE SEQUENCE</scope>
    <source>
        <strain evidence="2">CGMCC 1.12360</strain>
    </source>
</reference>
<keyword evidence="3" id="KW-1185">Reference proteome</keyword>
<name>A0A8J2XH88_9BACI</name>
<reference evidence="2" key="2">
    <citation type="submission" date="2020-09" db="EMBL/GenBank/DDBJ databases">
        <authorList>
            <person name="Sun Q."/>
            <person name="Zhou Y."/>
        </authorList>
    </citation>
    <scope>NUCLEOTIDE SEQUENCE</scope>
    <source>
        <strain evidence="2">CGMCC 1.12360</strain>
    </source>
</reference>
<evidence type="ECO:0000259" key="1">
    <source>
        <dbReference type="Pfam" id="PF13280"/>
    </source>
</evidence>
<dbReference type="AlphaFoldDB" id="A0A8J2XH88"/>
<dbReference type="Proteomes" id="UP000602050">
    <property type="component" value="Unassembled WGS sequence"/>
</dbReference>
<dbReference type="InterPro" id="IPR026881">
    <property type="entry name" value="WYL_dom"/>
</dbReference>
<accession>A0A8J2XH88</accession>
<feature type="domain" description="WYL" evidence="1">
    <location>
        <begin position="7"/>
        <end position="62"/>
    </location>
</feature>
<gene>
    <name evidence="2" type="ORF">GCM10010978_28900</name>
</gene>
<evidence type="ECO:0000313" key="3">
    <source>
        <dbReference type="Proteomes" id="UP000602050"/>
    </source>
</evidence>
<proteinExistence type="predicted"/>
<dbReference type="EMBL" id="BMEV01000073">
    <property type="protein sequence ID" value="GFZ87326.1"/>
    <property type="molecule type" value="Genomic_DNA"/>
</dbReference>
<evidence type="ECO:0000313" key="2">
    <source>
        <dbReference type="EMBL" id="GFZ87326.1"/>
    </source>
</evidence>
<dbReference type="RefSeq" id="WP_188393127.1">
    <property type="nucleotide sequence ID" value="NZ_BMEV01000073.1"/>
</dbReference>
<sequence length="71" mass="8606">MEKLFLRSMQTKEKLEIIYLSQENDLSQRTIRVIKLRENHILAFCYARQKLRIFRLDNILAVYPFMKKMGA</sequence>
<dbReference type="Pfam" id="PF13280">
    <property type="entry name" value="WYL"/>
    <property type="match status" value="1"/>
</dbReference>